<feature type="transmembrane region" description="Helical" evidence="7">
    <location>
        <begin position="191"/>
        <end position="211"/>
    </location>
</feature>
<dbReference type="InterPro" id="IPR006553">
    <property type="entry name" value="Leu-rich_rpt_Cys-con_subtyp"/>
</dbReference>
<name>A0A2P6NN50_9EUKA</name>
<evidence type="ECO:0000256" key="5">
    <source>
        <dbReference type="ARBA" id="ARBA00023136"/>
    </source>
</evidence>
<dbReference type="EMBL" id="MDYQ01000046">
    <property type="protein sequence ID" value="PRP85377.1"/>
    <property type="molecule type" value="Genomic_DNA"/>
</dbReference>
<dbReference type="Gene3D" id="3.80.10.10">
    <property type="entry name" value="Ribonuclease Inhibitor"/>
    <property type="match status" value="4"/>
</dbReference>
<feature type="transmembrane region" description="Helical" evidence="7">
    <location>
        <begin position="254"/>
        <end position="274"/>
    </location>
</feature>
<feature type="transmembrane region" description="Helical" evidence="7">
    <location>
        <begin position="280"/>
        <end position="304"/>
    </location>
</feature>
<feature type="transmembrane region" description="Helical" evidence="7">
    <location>
        <begin position="217"/>
        <end position="242"/>
    </location>
</feature>
<dbReference type="Pfam" id="PF01184">
    <property type="entry name" value="Gpr1_Fun34_YaaH"/>
    <property type="match status" value="1"/>
</dbReference>
<keyword evidence="10" id="KW-1185">Reference proteome</keyword>
<dbReference type="Pfam" id="PF25372">
    <property type="entry name" value="DUF7885"/>
    <property type="match status" value="1"/>
</dbReference>
<evidence type="ECO:0000256" key="1">
    <source>
        <dbReference type="ARBA" id="ARBA00004141"/>
    </source>
</evidence>
<comment type="caution">
    <text evidence="9">The sequence shown here is derived from an EMBL/GenBank/DDBJ whole genome shotgun (WGS) entry which is preliminary data.</text>
</comment>
<evidence type="ECO:0000259" key="8">
    <source>
        <dbReference type="Pfam" id="PF25372"/>
    </source>
</evidence>
<evidence type="ECO:0000256" key="4">
    <source>
        <dbReference type="ARBA" id="ARBA00022989"/>
    </source>
</evidence>
<dbReference type="Proteomes" id="UP000241769">
    <property type="component" value="Unassembled WGS sequence"/>
</dbReference>
<dbReference type="NCBIfam" id="NF038013">
    <property type="entry name" value="AceTr_1"/>
    <property type="match status" value="1"/>
</dbReference>
<dbReference type="GO" id="GO:0019005">
    <property type="term" value="C:SCF ubiquitin ligase complex"/>
    <property type="evidence" value="ECO:0007669"/>
    <property type="project" value="TreeGrafter"/>
</dbReference>
<organism evidence="9 10">
    <name type="scientific">Planoprotostelium fungivorum</name>
    <dbReference type="NCBI Taxonomy" id="1890364"/>
    <lineage>
        <taxon>Eukaryota</taxon>
        <taxon>Amoebozoa</taxon>
        <taxon>Evosea</taxon>
        <taxon>Variosea</taxon>
        <taxon>Cavosteliida</taxon>
        <taxon>Cavosteliaceae</taxon>
        <taxon>Planoprotostelium</taxon>
    </lineage>
</organism>
<evidence type="ECO:0000313" key="10">
    <source>
        <dbReference type="Proteomes" id="UP000241769"/>
    </source>
</evidence>
<feature type="compositionally biased region" description="Basic and acidic residues" evidence="6">
    <location>
        <begin position="103"/>
        <end position="116"/>
    </location>
</feature>
<dbReference type="InterPro" id="IPR032675">
    <property type="entry name" value="LRR_dom_sf"/>
</dbReference>
<dbReference type="CDD" id="cd22744">
    <property type="entry name" value="OTU"/>
    <property type="match status" value="1"/>
</dbReference>
<dbReference type="InterPro" id="IPR001611">
    <property type="entry name" value="Leu-rich_rpt"/>
</dbReference>
<feature type="region of interest" description="Disordered" evidence="6">
    <location>
        <begin position="398"/>
        <end position="418"/>
    </location>
</feature>
<accession>A0A2P6NN50</accession>
<feature type="transmembrane region" description="Helical" evidence="7">
    <location>
        <begin position="316"/>
        <end position="338"/>
    </location>
</feature>
<evidence type="ECO:0000256" key="2">
    <source>
        <dbReference type="ARBA" id="ARBA00005587"/>
    </source>
</evidence>
<protein>
    <recommendedName>
        <fullName evidence="8">F-box/LRR-repeat protein 15-like leucin rich repeat domain-containing protein</fullName>
    </recommendedName>
</protein>
<dbReference type="GO" id="GO:0031146">
    <property type="term" value="P:SCF-dependent proteasomal ubiquitin-dependent protein catabolic process"/>
    <property type="evidence" value="ECO:0007669"/>
    <property type="project" value="TreeGrafter"/>
</dbReference>
<feature type="compositionally biased region" description="Polar residues" evidence="6">
    <location>
        <begin position="129"/>
        <end position="145"/>
    </location>
</feature>
<keyword evidence="5 7" id="KW-0472">Membrane</keyword>
<evidence type="ECO:0000313" key="9">
    <source>
        <dbReference type="EMBL" id="PRP85377.1"/>
    </source>
</evidence>
<dbReference type="Pfam" id="PF13516">
    <property type="entry name" value="LRR_6"/>
    <property type="match status" value="2"/>
</dbReference>
<dbReference type="InterPro" id="IPR057207">
    <property type="entry name" value="FBXL15_LRR"/>
</dbReference>
<feature type="transmembrane region" description="Helical" evidence="7">
    <location>
        <begin position="161"/>
        <end position="179"/>
    </location>
</feature>
<keyword evidence="4 7" id="KW-1133">Transmembrane helix</keyword>
<gene>
    <name evidence="9" type="ORF">PROFUN_07085</name>
</gene>
<dbReference type="InParanoid" id="A0A2P6NN50"/>
<dbReference type="FunCoup" id="A0A2P6NN50">
    <property type="interactions" value="89"/>
</dbReference>
<proteinExistence type="inferred from homology"/>
<comment type="subcellular location">
    <subcellularLocation>
        <location evidence="1">Membrane</location>
        <topology evidence="1">Multi-pass membrane protein</topology>
    </subcellularLocation>
</comment>
<sequence length="2178" mass="244233">MQHKIPSSGPSQTSYKPFFDVFIPGEFRQKPVKSPNIQYESFANTNLEIMEVSAVTQRPLEPAICATCGGSSCRGGCSVAQRPLEPACATCAQRHALTHSPQHRQELVQSPHEHPHFPSKAPPKDISPPTESTSTIKTIPPTQSPQSIPLPPQAFGLGNPTPLAIAAFSVTLTTLSFALMEWRGVTIQNVFVANFIFYAGITMLITAQWELVLGRSFPYLVFSSFGAFYLGFGAIITPSLGVNASYPADGVMLYNAYGFYLTIWTVLVGLLMIGTLRTNLVFILIFVLVWIGFVLLSISFFCLADGNLQGAHALRLVSGYFCFITGLLGFYLLTAQILDIMGFGITLPLGVVPDNYFKFNKKKQASLVSSGSQGSRCDCDLVLDAQLLLQDETSRDDEGIQIPADHKERGSRSASGEKGERSVWTYVRKSSRRENSVCIPSGKRLSDFSRPAKGIPSPSVLAERPRRASPLWGRSEMMQTKKKRPGRLEIPVSIGSPPGLNPVRAATSAEAFTDWLRHWLTQTKINIGIVGSGGVGKSFLANILLESTFEERLNHTPSRRSSFFDWEEEEENIPPYSSEFSFDEQYMDDRFGQTFNWQSEGEARNQRRQYWHSNTIDTTISDRYSFLLPQGSFESYYRDYTIAYGKRACLFYKIMSCNSIGQFLYKLHSPEECSRLSPEALEVLRRYYRQILNLKRNDPAPQPQLLNPDMLADALPDEVKRISGRVMAFRGKGMNMDVDRLYVRERLLEAIGRHAPIVESFYIQLPCSVLKGNRQLTLYGPVELADLFGYNSQAKNTNLMIVGLDGRGLMEGTLRFLRNTSFLNKFVSKNEEHKMLFAALTERGEVESPQAATQILEFKSRHQVMKARQYIVSELSRELEQEEGKMEVASPHNSNSFLRGSEEEAARNRKRAIQSINLLYCKPLLFLSIRSNASTTSEARNGISRKFTCSTTEVEQRTNLPAVLACIQNTVISKCRNSLHEFNNSWMLKMKNMKVTKANILEISPKSMEQERTQATNSTERLLNTFREKMNAWRTELNDTSANLCAYIKTQAQEVNLRRVEMNSMVNPVDMYMEGIRAYWTSKVVGIISQKKEEMTLFITGILKQLSKLIKLPVDVANEQEKMKLLQMLKFCTVWVDKCVRHKTEEFVTSLMRMDLFQITSNGGQRMVTLGAQRQMIPDNVVKRLSTQLTSQLTNGLAAYNSIQKASEHAIEWLLGTPYLKSSQRSRESVEMGPAQEAFEIDQLLQTPNALPSTAQFILGFTQVTERPTPFSVHLWESLVASRKARGGSDPNTAGQNTERFVQQLKEANLEVVDSTPSFGGEPKNSQFRAFSYLVYGSEEGANIVRLLLMNEILSKSNTFVRFMSSRYEEEETRDNKESQEGMFGQSSAIPIVNSFHSSLSRQRPRSSSGNARWSNTVDEYVYDMSYDDEEGDMITLLAFCHFYNVDLFIYSPDFPRPILVQPDSVNTMGDNNNNAGSPPSSSQRQTFGLALFQGKSFQPLVKRAQAALTDMDVDRELGKLNRLQISQEEETMEQGNRGRSRSRLNSGMSLHRIQQIETEDNMEEDTEEVNRFTRIPVGAVKKLSTLCVELVCRYIEEMPALEGTLPEDMTQAILDRLLDRGQLDDSTIEKCVYPFLQTLSLDNYRNFSLTTYNILQHNGSYLRKLSLVNCHTVTSIDFVQTVKYLGNLTELSLEGCDRIDDEALTALAESCPKLRSLDVSSCLKITHIGLQRVLQCCLGLEKLYSNNNAIADPFLIKNNLSLLHLQDCHSLSQHFLQLVAHTCPRLSSLRVPGHTVNSQSIETLVQLCPTITFLDIPESEALNDQAVHFIFRLEDLKSLSIQGAKNVTDAGLSELLHAKCRHTLTGLHLTRCVKLTGDTIRSIANACRGLSQFSLSAISEMTMSEELNSDVLASMVNKFAQLTRIDLSGCQYVDDSVVSLLSSSSPQLTHVNLQHCTRITDLSLASISEGCPQLICLTLNSCDRITDEGLSSIATRCHEVKTLLLEECTITDNGICAVSLGCPSLESINLAHVKDKVTDKSLHYLSRCGDMESVDFSYSKKITTKGIADNMASWPRLRSLQLKGFVNVSDLGFKHKNLRVLNLSWCKTLTDKGLQSIVEGCPGLESLVLAWCIQVTSKAIHDLTRTTPHLRQLNIRGCSRVSVLMLKFLSSNGVITR</sequence>
<dbReference type="GO" id="GO:0016020">
    <property type="term" value="C:membrane"/>
    <property type="evidence" value="ECO:0007669"/>
    <property type="project" value="UniProtKB-SubCell"/>
</dbReference>
<comment type="similarity">
    <text evidence="2">Belongs to the acetate uptake transporter (AceTr) (TC 2.A.96) family.</text>
</comment>
<feature type="domain" description="F-box/LRR-repeat protein 15-like leucin rich repeat" evidence="8">
    <location>
        <begin position="1913"/>
        <end position="2041"/>
    </location>
</feature>
<dbReference type="OrthoDB" id="550575at2759"/>
<evidence type="ECO:0000256" key="6">
    <source>
        <dbReference type="SAM" id="MobiDB-lite"/>
    </source>
</evidence>
<dbReference type="InterPro" id="IPR000791">
    <property type="entry name" value="Gpr1/Fun34/SatP-like"/>
</dbReference>
<reference evidence="9 10" key="1">
    <citation type="journal article" date="2018" name="Genome Biol. Evol.">
        <title>Multiple Roots of Fruiting Body Formation in Amoebozoa.</title>
        <authorList>
            <person name="Hillmann F."/>
            <person name="Forbes G."/>
            <person name="Novohradska S."/>
            <person name="Ferling I."/>
            <person name="Riege K."/>
            <person name="Groth M."/>
            <person name="Westermann M."/>
            <person name="Marz M."/>
            <person name="Spaller T."/>
            <person name="Winckler T."/>
            <person name="Schaap P."/>
            <person name="Glockner G."/>
        </authorList>
    </citation>
    <scope>NUCLEOTIDE SEQUENCE [LARGE SCALE GENOMIC DNA]</scope>
    <source>
        <strain evidence="9 10">Jena</strain>
    </source>
</reference>
<dbReference type="Gene3D" id="3.90.70.80">
    <property type="match status" value="1"/>
</dbReference>
<dbReference type="SMART" id="SM00367">
    <property type="entry name" value="LRR_CC"/>
    <property type="match status" value="15"/>
</dbReference>
<feature type="region of interest" description="Disordered" evidence="6">
    <location>
        <begin position="100"/>
        <end position="145"/>
    </location>
</feature>
<keyword evidence="3 7" id="KW-0812">Transmembrane</keyword>
<dbReference type="SUPFAM" id="SSF52047">
    <property type="entry name" value="RNI-like"/>
    <property type="match status" value="2"/>
</dbReference>
<evidence type="ECO:0000256" key="3">
    <source>
        <dbReference type="ARBA" id="ARBA00022692"/>
    </source>
</evidence>
<evidence type="ECO:0000256" key="7">
    <source>
        <dbReference type="SAM" id="Phobius"/>
    </source>
</evidence>
<dbReference type="PANTHER" id="PTHR13318">
    <property type="entry name" value="PARTNER OF PAIRED, ISOFORM B-RELATED"/>
    <property type="match status" value="1"/>
</dbReference>